<dbReference type="Proteomes" id="UP000783037">
    <property type="component" value="Unassembled WGS sequence"/>
</dbReference>
<dbReference type="AlphaFoldDB" id="A0A8T3VA85"/>
<reference evidence="5" key="1">
    <citation type="submission" date="2019-04" db="EMBL/GenBank/DDBJ databases">
        <title>Evolution of Biomass-Degrading Anaerobic Consortia Revealed by Metagenomics.</title>
        <authorList>
            <person name="Peng X."/>
        </authorList>
    </citation>
    <scope>NUCLEOTIDE SEQUENCE</scope>
    <source>
        <strain evidence="5">SIG18</strain>
    </source>
</reference>
<dbReference type="Pfam" id="PF03099">
    <property type="entry name" value="BPL_LplA_LipB"/>
    <property type="match status" value="1"/>
</dbReference>
<feature type="domain" description="BPL/LPL catalytic" evidence="4">
    <location>
        <begin position="45"/>
        <end position="235"/>
    </location>
</feature>
<dbReference type="NCBIfam" id="TIGR00121">
    <property type="entry name" value="birA_ligase"/>
    <property type="match status" value="1"/>
</dbReference>
<gene>
    <name evidence="5" type="ORF">E7Z79_04850</name>
</gene>
<evidence type="ECO:0000256" key="2">
    <source>
        <dbReference type="ARBA" id="ARBA00022741"/>
    </source>
</evidence>
<keyword evidence="2" id="KW-0547">Nucleotide-binding</keyword>
<evidence type="ECO:0000313" key="6">
    <source>
        <dbReference type="Proteomes" id="UP000783037"/>
    </source>
</evidence>
<keyword evidence="3" id="KW-0067">ATP-binding</keyword>
<dbReference type="Pfam" id="PF02237">
    <property type="entry name" value="BPL_C"/>
    <property type="match status" value="1"/>
</dbReference>
<proteinExistence type="predicted"/>
<dbReference type="EC" id="6.3.4.15" evidence="5"/>
<organism evidence="5 6">
    <name type="scientific">Methanobrevibacter thaueri</name>
    <dbReference type="NCBI Taxonomy" id="190975"/>
    <lineage>
        <taxon>Archaea</taxon>
        <taxon>Methanobacteriati</taxon>
        <taxon>Methanobacteriota</taxon>
        <taxon>Methanomada group</taxon>
        <taxon>Methanobacteria</taxon>
        <taxon>Methanobacteriales</taxon>
        <taxon>Methanobacteriaceae</taxon>
        <taxon>Methanobrevibacter</taxon>
    </lineage>
</organism>
<protein>
    <submittedName>
        <fullName evidence="5">Biotin--[acetyl-CoA-carboxylase] ligase</fullName>
        <ecNumber evidence="5">6.3.4.15</ecNumber>
    </submittedName>
</protein>
<evidence type="ECO:0000256" key="1">
    <source>
        <dbReference type="ARBA" id="ARBA00022598"/>
    </source>
</evidence>
<dbReference type="PANTHER" id="PTHR12835:SF5">
    <property type="entry name" value="BIOTIN--PROTEIN LIGASE"/>
    <property type="match status" value="1"/>
</dbReference>
<dbReference type="GO" id="GO:0004077">
    <property type="term" value="F:biotin--[biotin carboxyl-carrier protein] ligase activity"/>
    <property type="evidence" value="ECO:0007669"/>
    <property type="project" value="UniProtKB-EC"/>
</dbReference>
<dbReference type="InterPro" id="IPR003142">
    <property type="entry name" value="BPL_C"/>
</dbReference>
<accession>A0A8T3VA85</accession>
<keyword evidence="1 5" id="KW-0436">Ligase</keyword>
<dbReference type="PANTHER" id="PTHR12835">
    <property type="entry name" value="BIOTIN PROTEIN LIGASE"/>
    <property type="match status" value="1"/>
</dbReference>
<dbReference type="SUPFAM" id="SSF50037">
    <property type="entry name" value="C-terminal domain of transcriptional repressors"/>
    <property type="match status" value="1"/>
</dbReference>
<dbReference type="GO" id="GO:0005737">
    <property type="term" value="C:cytoplasm"/>
    <property type="evidence" value="ECO:0007669"/>
    <property type="project" value="TreeGrafter"/>
</dbReference>
<dbReference type="CDD" id="cd16442">
    <property type="entry name" value="BPL"/>
    <property type="match status" value="1"/>
</dbReference>
<sequence>MNNEIQSLLKKEGITSDEINDANINDFADLIEAIGKKKTEHIKSSEISKDLDTKFVGQNLYIYREVNSTNTIAKFLSQNGIGNGSVVIAEKQTAGRGRSGKTWESPLGGIWLSIILTPNVDYSNIPLITLATGVAVAKTLERIEVESCEIKWPNDIMINGKKVCGILTEATTSFNSIENVVVGVGIDANLNIEDFPEELKDKTTSLEIELGRKVDENLLIKLFLEEIEEIFELFNHGRHEEILKEWRKRSYTIGKIVEVKKPFNQPYDAYALGISKEGSLVVEKTDGTLEKVISGECIIKN</sequence>
<evidence type="ECO:0000313" key="5">
    <source>
        <dbReference type="EMBL" id="MBE6501750.1"/>
    </source>
</evidence>
<dbReference type="Gene3D" id="3.30.930.10">
    <property type="entry name" value="Bira Bifunctional Protein, Domain 2"/>
    <property type="match status" value="1"/>
</dbReference>
<evidence type="ECO:0000256" key="3">
    <source>
        <dbReference type="ARBA" id="ARBA00022840"/>
    </source>
</evidence>
<dbReference type="Gene3D" id="2.30.30.100">
    <property type="match status" value="1"/>
</dbReference>
<dbReference type="GO" id="GO:0005524">
    <property type="term" value="F:ATP binding"/>
    <property type="evidence" value="ECO:0007669"/>
    <property type="project" value="UniProtKB-KW"/>
</dbReference>
<evidence type="ECO:0000259" key="4">
    <source>
        <dbReference type="PROSITE" id="PS51733"/>
    </source>
</evidence>
<name>A0A8T3VA85_9EURY</name>
<dbReference type="InterPro" id="IPR008988">
    <property type="entry name" value="Transcriptional_repressor_C"/>
</dbReference>
<dbReference type="PROSITE" id="PS51733">
    <property type="entry name" value="BPL_LPL_CATALYTIC"/>
    <property type="match status" value="1"/>
</dbReference>
<dbReference type="InterPro" id="IPR004408">
    <property type="entry name" value="Biotin_CoA_COase_ligase"/>
</dbReference>
<dbReference type="RefSeq" id="WP_303738851.1">
    <property type="nucleotide sequence ID" value="NZ_SUTK01000016.1"/>
</dbReference>
<dbReference type="InterPro" id="IPR004143">
    <property type="entry name" value="BPL_LPL_catalytic"/>
</dbReference>
<dbReference type="InterPro" id="IPR045864">
    <property type="entry name" value="aa-tRNA-synth_II/BPL/LPL"/>
</dbReference>
<dbReference type="EMBL" id="SUTK01000016">
    <property type="protein sequence ID" value="MBE6501750.1"/>
    <property type="molecule type" value="Genomic_DNA"/>
</dbReference>
<comment type="caution">
    <text evidence="5">The sequence shown here is derived from an EMBL/GenBank/DDBJ whole genome shotgun (WGS) entry which is preliminary data.</text>
</comment>
<dbReference type="SUPFAM" id="SSF55681">
    <property type="entry name" value="Class II aaRS and biotin synthetases"/>
    <property type="match status" value="1"/>
</dbReference>